<dbReference type="Pfam" id="PF01352">
    <property type="entry name" value="KRAB"/>
    <property type="match status" value="1"/>
</dbReference>
<dbReference type="PROSITE" id="PS50805">
    <property type="entry name" value="KRAB"/>
    <property type="match status" value="1"/>
</dbReference>
<dbReference type="AlphaFoldDB" id="A0A8C5YSE0"/>
<name>A0A8C5YSE0_MARMA</name>
<feature type="domain" description="KRAB" evidence="1">
    <location>
        <begin position="3"/>
        <end position="63"/>
    </location>
</feature>
<dbReference type="InterPro" id="IPR001909">
    <property type="entry name" value="KRAB"/>
</dbReference>
<dbReference type="GeneTree" id="ENSGT01150000286936"/>
<accession>A0A8C5YSE0</accession>
<dbReference type="InterPro" id="IPR050169">
    <property type="entry name" value="Krueppel_C2H2_ZnF"/>
</dbReference>
<evidence type="ECO:0000313" key="3">
    <source>
        <dbReference type="Proteomes" id="UP000694407"/>
    </source>
</evidence>
<reference evidence="2" key="2">
    <citation type="submission" date="2025-09" db="UniProtKB">
        <authorList>
            <consortium name="Ensembl"/>
        </authorList>
    </citation>
    <scope>IDENTIFICATION</scope>
</reference>
<evidence type="ECO:0000259" key="1">
    <source>
        <dbReference type="PROSITE" id="PS50805"/>
    </source>
</evidence>
<dbReference type="PANTHER" id="PTHR23232:SF168">
    <property type="entry name" value="KRAB DOMAIN-CONTAINING PROTEIN"/>
    <property type="match status" value="1"/>
</dbReference>
<dbReference type="Gene3D" id="6.10.140.140">
    <property type="match status" value="1"/>
</dbReference>
<proteinExistence type="predicted"/>
<dbReference type="SUPFAM" id="SSF109640">
    <property type="entry name" value="KRAB domain (Kruppel-associated box)"/>
    <property type="match status" value="1"/>
</dbReference>
<reference evidence="2" key="1">
    <citation type="submission" date="2025-08" db="UniProtKB">
        <authorList>
            <consortium name="Ensembl"/>
        </authorList>
    </citation>
    <scope>IDENTIFICATION</scope>
</reference>
<dbReference type="PANTHER" id="PTHR23232">
    <property type="entry name" value="KRAB DOMAIN C2H2 ZINC FINGER"/>
    <property type="match status" value="1"/>
</dbReference>
<protein>
    <recommendedName>
        <fullName evidence="1">KRAB domain-containing protein</fullName>
    </recommendedName>
</protein>
<keyword evidence="3" id="KW-1185">Reference proteome</keyword>
<dbReference type="SMART" id="SM00349">
    <property type="entry name" value="KRAB"/>
    <property type="match status" value="1"/>
</dbReference>
<dbReference type="InterPro" id="IPR036051">
    <property type="entry name" value="KRAB_dom_sf"/>
</dbReference>
<evidence type="ECO:0000313" key="2">
    <source>
        <dbReference type="Ensembl" id="ENSMMMP00000004436.1"/>
    </source>
</evidence>
<dbReference type="Ensembl" id="ENSMMMT00000005035.1">
    <property type="protein sequence ID" value="ENSMMMP00000004436.1"/>
    <property type="gene ID" value="ENSMMMG00000004020.1"/>
</dbReference>
<organism evidence="2 3">
    <name type="scientific">Marmota marmota marmota</name>
    <name type="common">Alpine marmot</name>
    <dbReference type="NCBI Taxonomy" id="9994"/>
    <lineage>
        <taxon>Eukaryota</taxon>
        <taxon>Metazoa</taxon>
        <taxon>Chordata</taxon>
        <taxon>Craniata</taxon>
        <taxon>Vertebrata</taxon>
        <taxon>Euteleostomi</taxon>
        <taxon>Mammalia</taxon>
        <taxon>Eutheria</taxon>
        <taxon>Euarchontoglires</taxon>
        <taxon>Glires</taxon>
        <taxon>Rodentia</taxon>
        <taxon>Sciuromorpha</taxon>
        <taxon>Sciuridae</taxon>
        <taxon>Xerinae</taxon>
        <taxon>Marmotini</taxon>
        <taxon>Marmota</taxon>
    </lineage>
</organism>
<dbReference type="Proteomes" id="UP000694407">
    <property type="component" value="Unplaced"/>
</dbReference>
<dbReference type="CDD" id="cd07765">
    <property type="entry name" value="KRAB_A-box"/>
    <property type="match status" value="1"/>
</dbReference>
<dbReference type="GO" id="GO:0006355">
    <property type="term" value="P:regulation of DNA-templated transcription"/>
    <property type="evidence" value="ECO:0007669"/>
    <property type="project" value="InterPro"/>
</dbReference>
<sequence>MDICKLDVAINFSEEEWKCLDSDQKILYKDVMLEIYRNLVFVGEHTFYSEFPIDHRYLIINVV</sequence>